<dbReference type="STRING" id="523846.Mfer_0016"/>
<dbReference type="EMBL" id="CP002278">
    <property type="protein sequence ID" value="ADP76821.1"/>
    <property type="molecule type" value="Genomic_DNA"/>
</dbReference>
<organism evidence="1 2">
    <name type="scientific">Methanothermus fervidus (strain ATCC 43054 / DSM 2088 / JCM 10308 / V24 S)</name>
    <dbReference type="NCBI Taxonomy" id="523846"/>
    <lineage>
        <taxon>Archaea</taxon>
        <taxon>Methanobacteriati</taxon>
        <taxon>Methanobacteriota</taxon>
        <taxon>Methanomada group</taxon>
        <taxon>Methanobacteria</taxon>
        <taxon>Methanobacteriales</taxon>
        <taxon>Methanothermaceae</taxon>
        <taxon>Methanothermus</taxon>
    </lineage>
</organism>
<proteinExistence type="predicted"/>
<dbReference type="HOGENOM" id="CLU_213007_0_0_2"/>
<dbReference type="Proteomes" id="UP000002315">
    <property type="component" value="Chromosome"/>
</dbReference>
<dbReference type="AlphaFoldDB" id="E3GWK7"/>
<gene>
    <name evidence="1" type="ordered locus">Mfer_0016</name>
</gene>
<sequence length="51" mass="5383">MCSTGGPTIDVDLGKLKTKKCKCLDCGNTFKGVGKKIVCPSCQSENVKCSE</sequence>
<protein>
    <recommendedName>
        <fullName evidence="3">Hydrogenase maturation nickel metallochaperone HypA</fullName>
    </recommendedName>
</protein>
<keyword evidence="2" id="KW-1185">Reference proteome</keyword>
<evidence type="ECO:0000313" key="2">
    <source>
        <dbReference type="Proteomes" id="UP000002315"/>
    </source>
</evidence>
<evidence type="ECO:0008006" key="3">
    <source>
        <dbReference type="Google" id="ProtNLM"/>
    </source>
</evidence>
<evidence type="ECO:0000313" key="1">
    <source>
        <dbReference type="EMBL" id="ADP76821.1"/>
    </source>
</evidence>
<name>E3GWK7_METFV</name>
<reference evidence="1 2" key="1">
    <citation type="journal article" date="2010" name="Stand. Genomic Sci.">
        <title>Complete genome sequence of Methanothermus fervidus type strain (V24S).</title>
        <authorList>
            <person name="Anderson I."/>
            <person name="Djao O.D."/>
            <person name="Misra M."/>
            <person name="Chertkov O."/>
            <person name="Nolan M."/>
            <person name="Lucas S."/>
            <person name="Lapidus A."/>
            <person name="Del Rio T.G."/>
            <person name="Tice H."/>
            <person name="Cheng J.F."/>
            <person name="Tapia R."/>
            <person name="Han C."/>
            <person name="Goodwin L."/>
            <person name="Pitluck S."/>
            <person name="Liolios K."/>
            <person name="Ivanova N."/>
            <person name="Mavromatis K."/>
            <person name="Mikhailova N."/>
            <person name="Pati A."/>
            <person name="Brambilla E."/>
            <person name="Chen A."/>
            <person name="Palaniappan K."/>
            <person name="Land M."/>
            <person name="Hauser L."/>
            <person name="Chang Y.J."/>
            <person name="Jeffries C.D."/>
            <person name="Sikorski J."/>
            <person name="Spring S."/>
            <person name="Rohde M."/>
            <person name="Eichinger K."/>
            <person name="Huber H."/>
            <person name="Wirth R."/>
            <person name="Goker M."/>
            <person name="Detter J.C."/>
            <person name="Woyke T."/>
            <person name="Bristow J."/>
            <person name="Eisen J.A."/>
            <person name="Markowitz V."/>
            <person name="Hugenholtz P."/>
            <person name="Klenk H.P."/>
            <person name="Kyrpides N.C."/>
        </authorList>
    </citation>
    <scope>NUCLEOTIDE SEQUENCE [LARGE SCALE GENOMIC DNA]</scope>
    <source>
        <strain evidence="2">ATCC 43054 / DSM 2088 / JCM 10308 / V24 S</strain>
    </source>
</reference>
<accession>E3GWK7</accession>
<dbReference type="KEGG" id="mfv:Mfer_0016"/>